<sequence length="316" mass="37341">MGVCHSKKSEQNKNTPILSKTQPKAKIPQTTEKILEIAITEPFEDSNLLYMSQQSKPKCQLPKHSSPTYSLNLSNYKYRFSSKYVHQEFKLNEKQLIIHRQTGLPYDLEILESTSENRGLIRKLFNTTFHINESDCSNIFNIIEICLQNRFILVVRQYIEANSLESQLQILRQNVNTLSISVNKIIKIIMTLHSLDIIHFNLSIKSFQYQQLSGYIYLNNLSDLYNSDDINFQYISPEQLNYIPYFTKECNLWSLGMIICLMMDCPKIPIYNDKLNKFKKQIEKWQPKQSLKYIQNRELQEFILKMLQKNPIERTF</sequence>
<reference evidence="3" key="1">
    <citation type="submission" date="2021-01" db="EMBL/GenBank/DDBJ databases">
        <authorList>
            <consortium name="Genoscope - CEA"/>
            <person name="William W."/>
        </authorList>
    </citation>
    <scope>NUCLEOTIDE SEQUENCE</scope>
</reference>
<evidence type="ECO:0000256" key="1">
    <source>
        <dbReference type="SAM" id="MobiDB-lite"/>
    </source>
</evidence>
<dbReference type="OrthoDB" id="286680at2759"/>
<dbReference type="GO" id="GO:0004672">
    <property type="term" value="F:protein kinase activity"/>
    <property type="evidence" value="ECO:0007669"/>
    <property type="project" value="InterPro"/>
</dbReference>
<proteinExistence type="predicted"/>
<dbReference type="AlphaFoldDB" id="A0A8S1R7T8"/>
<feature type="domain" description="Protein kinase" evidence="2">
    <location>
        <begin position="69"/>
        <end position="316"/>
    </location>
</feature>
<dbReference type="InterPro" id="IPR000719">
    <property type="entry name" value="Prot_kinase_dom"/>
</dbReference>
<comment type="caution">
    <text evidence="3">The sequence shown here is derived from an EMBL/GenBank/DDBJ whole genome shotgun (WGS) entry which is preliminary data.</text>
</comment>
<feature type="compositionally biased region" description="Polar residues" evidence="1">
    <location>
        <begin position="12"/>
        <end position="25"/>
    </location>
</feature>
<evidence type="ECO:0000313" key="4">
    <source>
        <dbReference type="Proteomes" id="UP000692954"/>
    </source>
</evidence>
<gene>
    <name evidence="3" type="ORF">PSON_ATCC_30995.1.T1440053</name>
</gene>
<dbReference type="SMART" id="SM00220">
    <property type="entry name" value="S_TKc"/>
    <property type="match status" value="1"/>
</dbReference>
<dbReference type="Pfam" id="PF00069">
    <property type="entry name" value="Pkinase"/>
    <property type="match status" value="1"/>
</dbReference>
<dbReference type="EMBL" id="CAJJDN010000144">
    <property type="protein sequence ID" value="CAD8123343.1"/>
    <property type="molecule type" value="Genomic_DNA"/>
</dbReference>
<feature type="region of interest" description="Disordered" evidence="1">
    <location>
        <begin position="1"/>
        <end position="25"/>
    </location>
</feature>
<protein>
    <recommendedName>
        <fullName evidence="2">Protein kinase domain-containing protein</fullName>
    </recommendedName>
</protein>
<evidence type="ECO:0000259" key="2">
    <source>
        <dbReference type="PROSITE" id="PS50011"/>
    </source>
</evidence>
<dbReference type="Proteomes" id="UP000692954">
    <property type="component" value="Unassembled WGS sequence"/>
</dbReference>
<organism evidence="3 4">
    <name type="scientific">Paramecium sonneborni</name>
    <dbReference type="NCBI Taxonomy" id="65129"/>
    <lineage>
        <taxon>Eukaryota</taxon>
        <taxon>Sar</taxon>
        <taxon>Alveolata</taxon>
        <taxon>Ciliophora</taxon>
        <taxon>Intramacronucleata</taxon>
        <taxon>Oligohymenophorea</taxon>
        <taxon>Peniculida</taxon>
        <taxon>Parameciidae</taxon>
        <taxon>Paramecium</taxon>
    </lineage>
</organism>
<keyword evidence="4" id="KW-1185">Reference proteome</keyword>
<evidence type="ECO:0000313" key="3">
    <source>
        <dbReference type="EMBL" id="CAD8123343.1"/>
    </source>
</evidence>
<name>A0A8S1R7T8_9CILI</name>
<dbReference type="GO" id="GO:0005524">
    <property type="term" value="F:ATP binding"/>
    <property type="evidence" value="ECO:0007669"/>
    <property type="project" value="InterPro"/>
</dbReference>
<accession>A0A8S1R7T8</accession>
<dbReference type="PROSITE" id="PS50011">
    <property type="entry name" value="PROTEIN_KINASE_DOM"/>
    <property type="match status" value="1"/>
</dbReference>